<evidence type="ECO:0000313" key="4">
    <source>
        <dbReference type="Proteomes" id="UP000199705"/>
    </source>
</evidence>
<proteinExistence type="predicted"/>
<dbReference type="PIRSF" id="PIRSF020419">
    <property type="entry name" value="Fe_uptake_reg_CjrA_prd"/>
    <property type="match status" value="1"/>
</dbReference>
<protein>
    <submittedName>
        <fullName evidence="3">Uncharacterized iron-regulated protein</fullName>
    </submittedName>
</protein>
<evidence type="ECO:0000313" key="3">
    <source>
        <dbReference type="EMBL" id="SDF81145.1"/>
    </source>
</evidence>
<keyword evidence="1" id="KW-0732">Signal</keyword>
<dbReference type="InterPro" id="IPR007314">
    <property type="entry name" value="Cofac_haem-bd_dom"/>
</dbReference>
<dbReference type="InterPro" id="IPR016773">
    <property type="entry name" value="Fe3_uptake_reg_CjrA_prd"/>
</dbReference>
<name>A0A1G7P4C4_9SPHI</name>
<dbReference type="AlphaFoldDB" id="A0A1G7P4C4"/>
<accession>A0A1G7P4C4</accession>
<dbReference type="EMBL" id="FNCG01000001">
    <property type="protein sequence ID" value="SDF81145.1"/>
    <property type="molecule type" value="Genomic_DNA"/>
</dbReference>
<feature type="signal peptide" evidence="1">
    <location>
        <begin position="1"/>
        <end position="18"/>
    </location>
</feature>
<dbReference type="Gene3D" id="3.40.50.11550">
    <property type="match status" value="1"/>
</dbReference>
<evidence type="ECO:0000256" key="1">
    <source>
        <dbReference type="SAM" id="SignalP"/>
    </source>
</evidence>
<feature type="chain" id="PRO_5011781205" evidence="1">
    <location>
        <begin position="19"/>
        <end position="292"/>
    </location>
</feature>
<evidence type="ECO:0000259" key="2">
    <source>
        <dbReference type="Pfam" id="PF04187"/>
    </source>
</evidence>
<feature type="domain" description="Haem-binding uptake Tiki superfamily ChaN" evidence="2">
    <location>
        <begin position="43"/>
        <end position="246"/>
    </location>
</feature>
<reference evidence="4" key="1">
    <citation type="submission" date="2016-10" db="EMBL/GenBank/DDBJ databases">
        <authorList>
            <person name="Varghese N."/>
            <person name="Submissions S."/>
        </authorList>
    </citation>
    <scope>NUCLEOTIDE SEQUENCE [LARGE SCALE GENOMIC DNA]</scope>
    <source>
        <strain evidence="4">Gh-67</strain>
    </source>
</reference>
<dbReference type="SUPFAM" id="SSF159501">
    <property type="entry name" value="EreA/ChaN-like"/>
    <property type="match status" value="1"/>
</dbReference>
<dbReference type="RefSeq" id="WP_091162667.1">
    <property type="nucleotide sequence ID" value="NZ_FNCG01000001.1"/>
</dbReference>
<organism evidence="3 4">
    <name type="scientific">Mucilaginibacter gossypii</name>
    <dbReference type="NCBI Taxonomy" id="551996"/>
    <lineage>
        <taxon>Bacteria</taxon>
        <taxon>Pseudomonadati</taxon>
        <taxon>Bacteroidota</taxon>
        <taxon>Sphingobacteriia</taxon>
        <taxon>Sphingobacteriales</taxon>
        <taxon>Sphingobacteriaceae</taxon>
        <taxon>Mucilaginibacter</taxon>
    </lineage>
</organism>
<dbReference type="Pfam" id="PF04187">
    <property type="entry name" value="Cofac_haem_bdg"/>
    <property type="match status" value="1"/>
</dbReference>
<gene>
    <name evidence="3" type="ORF">SAMN05192573_101444</name>
</gene>
<keyword evidence="4" id="KW-1185">Reference proteome</keyword>
<sequence length="292" mass="32752">MKLILSILFISLSAVTIAQELPATHYKIYSTSAQKIITPDDIVNDMANADALFFGEEHNDSTAHYLEFSLFKKLSEKYPQKTALSMEMFQTDCQLVLNEYLAGLIREKNLVTDARTWPNYKDYKPLVELAKSNHLPVIAANAPTRYTNMVTRGGLDALKQLDAQAKSYLAPLPIDTATGAYYDKFAKIMGGHASMPGMQIYQSQNLWDATMGWSIAKFLKNHSGFKVLQLNGGFHSEEKLGAVAQLKKYAPKLRVLNISTYMDDSFDKPDWSKLAGMADYIILTDPKLPKTF</sequence>
<dbReference type="Proteomes" id="UP000199705">
    <property type="component" value="Unassembled WGS sequence"/>
</dbReference>
<dbReference type="CDD" id="cd14727">
    <property type="entry name" value="ChanN-like"/>
    <property type="match status" value="1"/>
</dbReference>